<reference evidence="3" key="1">
    <citation type="journal article" date="2014" name="Proc. Natl. Acad. Sci. U.S.A.">
        <title>Extensive sampling of basidiomycete genomes demonstrates inadequacy of the white-rot/brown-rot paradigm for wood decay fungi.</title>
        <authorList>
            <person name="Riley R."/>
            <person name="Salamov A.A."/>
            <person name="Brown D.W."/>
            <person name="Nagy L.G."/>
            <person name="Floudas D."/>
            <person name="Held B.W."/>
            <person name="Levasseur A."/>
            <person name="Lombard V."/>
            <person name="Morin E."/>
            <person name="Otillar R."/>
            <person name="Lindquist E.A."/>
            <person name="Sun H."/>
            <person name="LaButti K.M."/>
            <person name="Schmutz J."/>
            <person name="Jabbour D."/>
            <person name="Luo H."/>
            <person name="Baker S.E."/>
            <person name="Pisabarro A.G."/>
            <person name="Walton J.D."/>
            <person name="Blanchette R.A."/>
            <person name="Henrissat B."/>
            <person name="Martin F."/>
            <person name="Cullen D."/>
            <person name="Hibbett D.S."/>
            <person name="Grigoriev I.V."/>
        </authorList>
    </citation>
    <scope>NUCLEOTIDE SEQUENCE [LARGE SCALE GENOMIC DNA]</scope>
    <source>
        <strain evidence="3">MUCL 33604</strain>
    </source>
</reference>
<dbReference type="OrthoDB" id="2355984at2759"/>
<dbReference type="Proteomes" id="UP000027265">
    <property type="component" value="Unassembled WGS sequence"/>
</dbReference>
<evidence type="ECO:0000313" key="2">
    <source>
        <dbReference type="EMBL" id="KDQ52374.1"/>
    </source>
</evidence>
<evidence type="ECO:0000256" key="1">
    <source>
        <dbReference type="SAM" id="MobiDB-lite"/>
    </source>
</evidence>
<protein>
    <submittedName>
        <fullName evidence="2">Uncharacterized protein</fullName>
    </submittedName>
</protein>
<name>A0A067PC81_9AGAM</name>
<gene>
    <name evidence="2" type="ORF">JAAARDRAFT_198292</name>
</gene>
<dbReference type="InParanoid" id="A0A067PC81"/>
<dbReference type="STRING" id="933084.A0A067PC81"/>
<feature type="region of interest" description="Disordered" evidence="1">
    <location>
        <begin position="90"/>
        <end position="138"/>
    </location>
</feature>
<proteinExistence type="predicted"/>
<organism evidence="2 3">
    <name type="scientific">Jaapia argillacea MUCL 33604</name>
    <dbReference type="NCBI Taxonomy" id="933084"/>
    <lineage>
        <taxon>Eukaryota</taxon>
        <taxon>Fungi</taxon>
        <taxon>Dikarya</taxon>
        <taxon>Basidiomycota</taxon>
        <taxon>Agaricomycotina</taxon>
        <taxon>Agaricomycetes</taxon>
        <taxon>Agaricomycetidae</taxon>
        <taxon>Jaapiales</taxon>
        <taxon>Jaapiaceae</taxon>
        <taxon>Jaapia</taxon>
    </lineage>
</organism>
<feature type="compositionally biased region" description="Basic and acidic residues" evidence="1">
    <location>
        <begin position="90"/>
        <end position="118"/>
    </location>
</feature>
<feature type="region of interest" description="Disordered" evidence="1">
    <location>
        <begin position="1"/>
        <end position="20"/>
    </location>
</feature>
<accession>A0A067PC81</accession>
<sequence>MSDGAATGTQSTGSAEAQPAGMNQLDVRVIAACRKIVDNYKRQPSSEWNRADTLINLVSTLPAELAEQPNYRRSLTLGVYLGILDGVDKEAPGAGHDDDERDRSGDGDNGDKEIPRGDRRGKRRSRSITDSSRDSSPEPYWKWRVNPSKFAWNKHRNTSAAGLNPILLETLVYLQEYFVDPKASKRDLLLKADCPEFPESEWTSILASGAVDLDKVYTGIYATK</sequence>
<evidence type="ECO:0000313" key="3">
    <source>
        <dbReference type="Proteomes" id="UP000027265"/>
    </source>
</evidence>
<dbReference type="HOGENOM" id="CLU_1235194_0_0_1"/>
<dbReference type="AlphaFoldDB" id="A0A067PC81"/>
<dbReference type="EMBL" id="KL197740">
    <property type="protein sequence ID" value="KDQ52374.1"/>
    <property type="molecule type" value="Genomic_DNA"/>
</dbReference>
<keyword evidence="3" id="KW-1185">Reference proteome</keyword>